<keyword evidence="5" id="KW-0378">Hydrolase</keyword>
<comment type="caution">
    <text evidence="9">The sequence shown here is derived from an EMBL/GenBank/DDBJ whole genome shotgun (WGS) entry which is preliminary data.</text>
</comment>
<dbReference type="SUPFAM" id="SSF51695">
    <property type="entry name" value="PLC-like phosphodiesterases"/>
    <property type="match status" value="1"/>
</dbReference>
<dbReference type="Gene3D" id="3.20.20.190">
    <property type="entry name" value="Phosphatidylinositol (PI) phosphodiesterase"/>
    <property type="match status" value="1"/>
</dbReference>
<dbReference type="InterPro" id="IPR030395">
    <property type="entry name" value="GP_PDE_dom"/>
</dbReference>
<feature type="domain" description="GP-PDE" evidence="8">
    <location>
        <begin position="60"/>
        <end position="403"/>
    </location>
</feature>
<dbReference type="PANTHER" id="PTHR43620:SF7">
    <property type="entry name" value="GLYCEROPHOSPHODIESTER PHOSPHODIESTERASE GDPD5-RELATED"/>
    <property type="match status" value="1"/>
</dbReference>
<dbReference type="EMBL" id="SLVM01000020">
    <property type="protein sequence ID" value="TCM80544.1"/>
    <property type="molecule type" value="Genomic_DNA"/>
</dbReference>
<keyword evidence="4" id="KW-0319">Glycerol metabolism</keyword>
<keyword evidence="10" id="KW-1185">Reference proteome</keyword>
<organism evidence="9 10">
    <name type="scientific">Rhodovulum steppense</name>
    <dbReference type="NCBI Taxonomy" id="540251"/>
    <lineage>
        <taxon>Bacteria</taxon>
        <taxon>Pseudomonadati</taxon>
        <taxon>Pseudomonadota</taxon>
        <taxon>Alphaproteobacteria</taxon>
        <taxon>Rhodobacterales</taxon>
        <taxon>Paracoccaceae</taxon>
        <taxon>Rhodovulum</taxon>
    </lineage>
</organism>
<dbReference type="EC" id="3.1.4.46" evidence="2"/>
<evidence type="ECO:0000313" key="10">
    <source>
        <dbReference type="Proteomes" id="UP000295277"/>
    </source>
</evidence>
<dbReference type="CDD" id="cd08560">
    <property type="entry name" value="GDPD_EcGlpQ_like_1"/>
    <property type="match status" value="1"/>
</dbReference>
<feature type="signal peptide" evidence="7">
    <location>
        <begin position="1"/>
        <end position="22"/>
    </location>
</feature>
<dbReference type="GO" id="GO:0006629">
    <property type="term" value="P:lipid metabolic process"/>
    <property type="evidence" value="ECO:0007669"/>
    <property type="project" value="InterPro"/>
</dbReference>
<reference evidence="9 10" key="1">
    <citation type="submission" date="2019-03" db="EMBL/GenBank/DDBJ databases">
        <title>Genomic Encyclopedia of Type Strains, Phase IV (KMG-IV): sequencing the most valuable type-strain genomes for metagenomic binning, comparative biology and taxonomic classification.</title>
        <authorList>
            <person name="Goeker M."/>
        </authorList>
    </citation>
    <scope>NUCLEOTIDE SEQUENCE [LARGE SCALE GENOMIC DNA]</scope>
    <source>
        <strain evidence="9 10">DSM 21153</strain>
    </source>
</reference>
<evidence type="ECO:0000256" key="5">
    <source>
        <dbReference type="ARBA" id="ARBA00022801"/>
    </source>
</evidence>
<dbReference type="RefSeq" id="WP_132696008.1">
    <property type="nucleotide sequence ID" value="NZ_SLVM01000020.1"/>
</dbReference>
<dbReference type="InterPro" id="IPR017946">
    <property type="entry name" value="PLC-like_Pdiesterase_TIM-brl"/>
</dbReference>
<sequence length="408" mass="44504">MSFPRLTVAAALLAATALPGHAETVLDYGPRPYYLIDRMTDGPLKEKLTACMGQTPSRSDFSIGHRGAPLMFPEHTVESNVAAARMGAGILECDVTFTKDKELVCRHAQNDLHTTTDILLTDLAATCITPFTPASGDTPATAECRTSEITLAEFRTLKPKMDAADATATTPETYQGGIAPFRTDLYTHGAQSLTHAESIELFRSLGAKFTPELKSPSVEMPFDGFTQADYAQKLIDEYKAAGIPPGDVFAQSFDLADILYWIQNEPEFGAQAVYLDDRYEAETEVEGLIDPMDPATFKPTMQELADMGVRYIAPPTWMLVTVEDGRILPSPYAQEAKAAGLKIITWTLERSGPLATGGGWYFQSIKDVTDNDGVYFELLDVLAQDVGVEGVFSDWPATVTYYANCMGL</sequence>
<dbReference type="OrthoDB" id="9795622at2"/>
<accession>A0A4R1YPS7</accession>
<evidence type="ECO:0000256" key="7">
    <source>
        <dbReference type="SAM" id="SignalP"/>
    </source>
</evidence>
<comment type="catalytic activity">
    <reaction evidence="6">
        <text>a sn-glycero-3-phosphodiester + H2O = an alcohol + sn-glycerol 3-phosphate + H(+)</text>
        <dbReference type="Rhea" id="RHEA:12969"/>
        <dbReference type="ChEBI" id="CHEBI:15377"/>
        <dbReference type="ChEBI" id="CHEBI:15378"/>
        <dbReference type="ChEBI" id="CHEBI:30879"/>
        <dbReference type="ChEBI" id="CHEBI:57597"/>
        <dbReference type="ChEBI" id="CHEBI:83408"/>
        <dbReference type="EC" id="3.1.4.46"/>
    </reaction>
</comment>
<comment type="similarity">
    <text evidence="1">Belongs to the glycerophosphoryl diester phosphodiesterase family.</text>
</comment>
<evidence type="ECO:0000256" key="2">
    <source>
        <dbReference type="ARBA" id="ARBA00012247"/>
    </source>
</evidence>
<dbReference type="GO" id="GO:0008889">
    <property type="term" value="F:glycerophosphodiester phosphodiesterase activity"/>
    <property type="evidence" value="ECO:0007669"/>
    <property type="project" value="UniProtKB-EC"/>
</dbReference>
<proteinExistence type="inferred from homology"/>
<evidence type="ECO:0000256" key="3">
    <source>
        <dbReference type="ARBA" id="ARBA00022729"/>
    </source>
</evidence>
<name>A0A4R1YPS7_9RHOB</name>
<evidence type="ECO:0000313" key="9">
    <source>
        <dbReference type="EMBL" id="TCM80544.1"/>
    </source>
</evidence>
<dbReference type="Pfam" id="PF03009">
    <property type="entry name" value="GDPD"/>
    <property type="match status" value="1"/>
</dbReference>
<dbReference type="PROSITE" id="PS51704">
    <property type="entry name" value="GP_PDE"/>
    <property type="match status" value="1"/>
</dbReference>
<dbReference type="AlphaFoldDB" id="A0A4R1YPS7"/>
<protein>
    <recommendedName>
        <fullName evidence="2">glycerophosphodiester phosphodiesterase</fullName>
        <ecNumber evidence="2">3.1.4.46</ecNumber>
    </recommendedName>
</protein>
<evidence type="ECO:0000256" key="4">
    <source>
        <dbReference type="ARBA" id="ARBA00022798"/>
    </source>
</evidence>
<evidence type="ECO:0000259" key="8">
    <source>
        <dbReference type="PROSITE" id="PS51704"/>
    </source>
</evidence>
<evidence type="ECO:0000256" key="6">
    <source>
        <dbReference type="ARBA" id="ARBA00047512"/>
    </source>
</evidence>
<dbReference type="PANTHER" id="PTHR43620">
    <property type="entry name" value="GLYCEROPHOSPHORYL DIESTER PHOSPHODIESTERASE"/>
    <property type="match status" value="1"/>
</dbReference>
<keyword evidence="3 7" id="KW-0732">Signal</keyword>
<evidence type="ECO:0000256" key="1">
    <source>
        <dbReference type="ARBA" id="ARBA00007277"/>
    </source>
</evidence>
<dbReference type="GO" id="GO:0006071">
    <property type="term" value="P:glycerol metabolic process"/>
    <property type="evidence" value="ECO:0007669"/>
    <property type="project" value="UniProtKB-KW"/>
</dbReference>
<gene>
    <name evidence="9" type="ORF">EV216_12057</name>
</gene>
<dbReference type="Proteomes" id="UP000295277">
    <property type="component" value="Unassembled WGS sequence"/>
</dbReference>
<feature type="chain" id="PRO_5020740273" description="glycerophosphodiester phosphodiesterase" evidence="7">
    <location>
        <begin position="23"/>
        <end position="408"/>
    </location>
</feature>